<dbReference type="OrthoDB" id="9788881at2"/>
<dbReference type="Proteomes" id="UP000243406">
    <property type="component" value="Unassembled WGS sequence"/>
</dbReference>
<dbReference type="Gene3D" id="3.30.70.1290">
    <property type="entry name" value="Transposase IS200-like"/>
    <property type="match status" value="1"/>
</dbReference>
<accession>A0A1T5B1E4</accession>
<evidence type="ECO:0000313" key="2">
    <source>
        <dbReference type="EMBL" id="SKB40693.1"/>
    </source>
</evidence>
<dbReference type="PANTHER" id="PTHR34322">
    <property type="entry name" value="TRANSPOSASE, Y1_TNP DOMAIN-CONTAINING"/>
    <property type="match status" value="1"/>
</dbReference>
<evidence type="ECO:0000313" key="3">
    <source>
        <dbReference type="Proteomes" id="UP000243406"/>
    </source>
</evidence>
<dbReference type="AlphaFoldDB" id="A0A1T5B1E4"/>
<dbReference type="RefSeq" id="WP_079589219.1">
    <property type="nucleotide sequence ID" value="NZ_FUYN01000002.1"/>
</dbReference>
<name>A0A1T5B1E4_9FIRM</name>
<dbReference type="InterPro" id="IPR002686">
    <property type="entry name" value="Transposase_17"/>
</dbReference>
<dbReference type="GO" id="GO:0004803">
    <property type="term" value="F:transposase activity"/>
    <property type="evidence" value="ECO:0007669"/>
    <property type="project" value="InterPro"/>
</dbReference>
<dbReference type="Pfam" id="PF01797">
    <property type="entry name" value="Y1_Tnp"/>
    <property type="match status" value="1"/>
</dbReference>
<protein>
    <submittedName>
        <fullName evidence="2">REP element-mobilizing transposase RayT</fullName>
    </submittedName>
</protein>
<gene>
    <name evidence="2" type="ORF">SAMN02745120_1331</name>
</gene>
<proteinExistence type="predicted"/>
<dbReference type="SMART" id="SM01321">
    <property type="entry name" value="Y1_Tnp"/>
    <property type="match status" value="1"/>
</dbReference>
<feature type="domain" description="Transposase IS200-like" evidence="1">
    <location>
        <begin position="10"/>
        <end position="124"/>
    </location>
</feature>
<sequence>MMPRQAREISESGYYHVIMRGNNKEYIFEDRLSKQIFMNQLLKICDEKLLDLLAWCIMDNHVHLVVKTSPEDLGIAFKRINIKYAIWYNKTYDKIGHVFQDRFISEAIESDEYLMMVIRYIHNNPLKANIVDSCEKYEWSSYTLFTGKFIPEPMKIVMEMFQNDLKAFKDFHKMEDDKEYLEIKEDKQKFREAKIQKTIEEFCIKYNISKLENKVMTPEMKTEIIESLIGCGLSIRTISDILGAPYSSIQKQFKKVIELNEGGQKEPSILI</sequence>
<dbReference type="GO" id="GO:0003677">
    <property type="term" value="F:DNA binding"/>
    <property type="evidence" value="ECO:0007669"/>
    <property type="project" value="InterPro"/>
</dbReference>
<reference evidence="3" key="1">
    <citation type="submission" date="2017-02" db="EMBL/GenBank/DDBJ databases">
        <authorList>
            <person name="Varghese N."/>
            <person name="Submissions S."/>
        </authorList>
    </citation>
    <scope>NUCLEOTIDE SEQUENCE [LARGE SCALE GENOMIC DNA]</scope>
    <source>
        <strain evidence="3">ATCC 35199</strain>
    </source>
</reference>
<dbReference type="PANTHER" id="PTHR34322:SF2">
    <property type="entry name" value="TRANSPOSASE IS200-LIKE DOMAIN-CONTAINING PROTEIN"/>
    <property type="match status" value="1"/>
</dbReference>
<dbReference type="GO" id="GO:0006313">
    <property type="term" value="P:DNA transposition"/>
    <property type="evidence" value="ECO:0007669"/>
    <property type="project" value="InterPro"/>
</dbReference>
<dbReference type="EMBL" id="FUYN01000002">
    <property type="protein sequence ID" value="SKB40693.1"/>
    <property type="molecule type" value="Genomic_DNA"/>
</dbReference>
<dbReference type="SUPFAM" id="SSF143422">
    <property type="entry name" value="Transposase IS200-like"/>
    <property type="match status" value="1"/>
</dbReference>
<evidence type="ECO:0000259" key="1">
    <source>
        <dbReference type="SMART" id="SM01321"/>
    </source>
</evidence>
<dbReference type="InterPro" id="IPR036515">
    <property type="entry name" value="Transposase_17_sf"/>
</dbReference>
<keyword evidence="3" id="KW-1185">Reference proteome</keyword>
<organism evidence="2 3">
    <name type="scientific">Acetoanaerobium noterae</name>
    <dbReference type="NCBI Taxonomy" id="745369"/>
    <lineage>
        <taxon>Bacteria</taxon>
        <taxon>Bacillati</taxon>
        <taxon>Bacillota</taxon>
        <taxon>Clostridia</taxon>
        <taxon>Peptostreptococcales</taxon>
        <taxon>Filifactoraceae</taxon>
        <taxon>Acetoanaerobium</taxon>
    </lineage>
</organism>